<reference evidence="6" key="1">
    <citation type="journal article" date="2019" name="Int. J. Syst. Evol. Microbiol.">
        <title>The Global Catalogue of Microorganisms (GCM) 10K type strain sequencing project: providing services to taxonomists for standard genome sequencing and annotation.</title>
        <authorList>
            <consortium name="The Broad Institute Genomics Platform"/>
            <consortium name="The Broad Institute Genome Sequencing Center for Infectious Disease"/>
            <person name="Wu L."/>
            <person name="Ma J."/>
        </authorList>
    </citation>
    <scope>NUCLEOTIDE SEQUENCE [LARGE SCALE GENOMIC DNA]</scope>
    <source>
        <strain evidence="6">CGMCC 1.18575</strain>
    </source>
</reference>
<dbReference type="EMBL" id="JBHSMI010000052">
    <property type="protein sequence ID" value="MFC5406230.1"/>
    <property type="molecule type" value="Genomic_DNA"/>
</dbReference>
<comment type="catalytic activity">
    <reaction evidence="1">
        <text>3',5'-cyclic CMP + H2O = CMP + H(+)</text>
        <dbReference type="Rhea" id="RHEA:72675"/>
        <dbReference type="ChEBI" id="CHEBI:15377"/>
        <dbReference type="ChEBI" id="CHEBI:15378"/>
        <dbReference type="ChEBI" id="CHEBI:58003"/>
        <dbReference type="ChEBI" id="CHEBI:60377"/>
    </reaction>
    <physiologicalReaction direction="left-to-right" evidence="1">
        <dbReference type="Rhea" id="RHEA:72676"/>
    </physiologicalReaction>
</comment>
<evidence type="ECO:0000259" key="4">
    <source>
        <dbReference type="Pfam" id="PF12706"/>
    </source>
</evidence>
<dbReference type="InterPro" id="IPR050114">
    <property type="entry name" value="UPF0173_UPF0282_UlaG_hydrolase"/>
</dbReference>
<dbReference type="RefSeq" id="WP_378138237.1">
    <property type="nucleotide sequence ID" value="NZ_JBHSMI010000052.1"/>
</dbReference>
<feature type="domain" description="Metallo-beta-lactamase" evidence="4">
    <location>
        <begin position="38"/>
        <end position="222"/>
    </location>
</feature>
<evidence type="ECO:0000313" key="5">
    <source>
        <dbReference type="EMBL" id="MFC5406230.1"/>
    </source>
</evidence>
<dbReference type="Gene3D" id="3.60.15.10">
    <property type="entry name" value="Ribonuclease Z/Hydroxyacylglutathione hydrolase-like"/>
    <property type="match status" value="1"/>
</dbReference>
<evidence type="ECO:0000313" key="6">
    <source>
        <dbReference type="Proteomes" id="UP001596113"/>
    </source>
</evidence>
<sequence length="260" mass="28777">MINLLQKLRDTEVEPGRVAVCSLGQAGFIYKRSNGDYVLIDPYVTDSCATKLGRHFQRIMPSLIDPEELNDLPISAYLITHHHEDHLDEECVRRIVSTEFPFYTPPETIRQLVALGIAADRCFALADGRSYLHAGMEIHGTFADHGELAPDAVGIVFQSDGKTIYHMGDTCLNEGEMKRISEKFAIDLMIAPINGKYGNMDEREAAQAVSLVNPGTAIPCHYWMLPGNSGGNPLAFLEEAESMAPKTRTLMLTQGEIILI</sequence>
<dbReference type="Pfam" id="PF12706">
    <property type="entry name" value="Lactamase_B_2"/>
    <property type="match status" value="1"/>
</dbReference>
<comment type="caution">
    <text evidence="5">The sequence shown here is derived from an EMBL/GenBank/DDBJ whole genome shotgun (WGS) entry which is preliminary data.</text>
</comment>
<organism evidence="5 6">
    <name type="scientific">Cohnella soli</name>
    <dbReference type="NCBI Taxonomy" id="425005"/>
    <lineage>
        <taxon>Bacteria</taxon>
        <taxon>Bacillati</taxon>
        <taxon>Bacillota</taxon>
        <taxon>Bacilli</taxon>
        <taxon>Bacillales</taxon>
        <taxon>Paenibacillaceae</taxon>
        <taxon>Cohnella</taxon>
    </lineage>
</organism>
<dbReference type="PANTHER" id="PTHR43546:SF3">
    <property type="entry name" value="UPF0173 METAL-DEPENDENT HYDROLASE MJ1163"/>
    <property type="match status" value="1"/>
</dbReference>
<proteinExistence type="predicted"/>
<keyword evidence="6" id="KW-1185">Reference proteome</keyword>
<evidence type="ECO:0000256" key="2">
    <source>
        <dbReference type="ARBA" id="ARBA00034301"/>
    </source>
</evidence>
<gene>
    <name evidence="5" type="ORF">ACFPOF_26110</name>
</gene>
<dbReference type="SUPFAM" id="SSF56281">
    <property type="entry name" value="Metallo-hydrolase/oxidoreductase"/>
    <property type="match status" value="1"/>
</dbReference>
<evidence type="ECO:0000256" key="1">
    <source>
        <dbReference type="ARBA" id="ARBA00034221"/>
    </source>
</evidence>
<protein>
    <submittedName>
        <fullName evidence="5">MBL fold metallo-hydrolase</fullName>
    </submittedName>
</protein>
<dbReference type="PANTHER" id="PTHR43546">
    <property type="entry name" value="UPF0173 METAL-DEPENDENT HYDROLASE MJ1163-RELATED"/>
    <property type="match status" value="1"/>
</dbReference>
<comment type="function">
    <text evidence="2">Counteracts the endogenous Pycsar antiviral defense system. Phosphodiesterase that enables metal-dependent hydrolysis of host cyclic nucleotide Pycsar defense signals such as cCMP and cUMP.</text>
</comment>
<dbReference type="InterPro" id="IPR001279">
    <property type="entry name" value="Metallo-B-lactamas"/>
</dbReference>
<dbReference type="Proteomes" id="UP001596113">
    <property type="component" value="Unassembled WGS sequence"/>
</dbReference>
<name>A0ABW0I114_9BACL</name>
<dbReference type="InterPro" id="IPR036866">
    <property type="entry name" value="RibonucZ/Hydroxyglut_hydro"/>
</dbReference>
<accession>A0ABW0I114</accession>
<evidence type="ECO:0000256" key="3">
    <source>
        <dbReference type="ARBA" id="ARBA00048505"/>
    </source>
</evidence>
<comment type="catalytic activity">
    <reaction evidence="3">
        <text>3',5'-cyclic UMP + H2O = UMP + H(+)</text>
        <dbReference type="Rhea" id="RHEA:70575"/>
        <dbReference type="ChEBI" id="CHEBI:15377"/>
        <dbReference type="ChEBI" id="CHEBI:15378"/>
        <dbReference type="ChEBI" id="CHEBI:57865"/>
        <dbReference type="ChEBI" id="CHEBI:184387"/>
    </reaction>
    <physiologicalReaction direction="left-to-right" evidence="3">
        <dbReference type="Rhea" id="RHEA:70576"/>
    </physiologicalReaction>
</comment>